<keyword evidence="3" id="KW-1185">Reference proteome</keyword>
<dbReference type="AlphaFoldDB" id="A0A5C6CFR4"/>
<protein>
    <submittedName>
        <fullName evidence="2">Uncharacterized protein</fullName>
    </submittedName>
</protein>
<reference evidence="2 3" key="1">
    <citation type="submission" date="2019-02" db="EMBL/GenBank/DDBJ databases">
        <title>Deep-cultivation of Planctomycetes and their phenomic and genomic characterization uncovers novel biology.</title>
        <authorList>
            <person name="Wiegand S."/>
            <person name="Jogler M."/>
            <person name="Boedeker C."/>
            <person name="Pinto D."/>
            <person name="Vollmers J."/>
            <person name="Rivas-Marin E."/>
            <person name="Kohn T."/>
            <person name="Peeters S.H."/>
            <person name="Heuer A."/>
            <person name="Rast P."/>
            <person name="Oberbeckmann S."/>
            <person name="Bunk B."/>
            <person name="Jeske O."/>
            <person name="Meyerdierks A."/>
            <person name="Storesund J.E."/>
            <person name="Kallscheuer N."/>
            <person name="Luecker S."/>
            <person name="Lage O.M."/>
            <person name="Pohl T."/>
            <person name="Merkel B.J."/>
            <person name="Hornburger P."/>
            <person name="Mueller R.-W."/>
            <person name="Bruemmer F."/>
            <person name="Labrenz M."/>
            <person name="Spormann A.M."/>
            <person name="Op Den Camp H."/>
            <person name="Overmann J."/>
            <person name="Amann R."/>
            <person name="Jetten M.S.M."/>
            <person name="Mascher T."/>
            <person name="Medema M.H."/>
            <person name="Devos D.P."/>
            <person name="Kaster A.-K."/>
            <person name="Ovreas L."/>
            <person name="Rohde M."/>
            <person name="Galperin M.Y."/>
            <person name="Jogler C."/>
        </authorList>
    </citation>
    <scope>NUCLEOTIDE SEQUENCE [LARGE SCALE GENOMIC DNA]</scope>
    <source>
        <strain evidence="2 3">Pla52o</strain>
    </source>
</reference>
<name>A0A5C6CFR4_9BACT</name>
<proteinExistence type="predicted"/>
<dbReference type="EMBL" id="SJPT01000004">
    <property type="protein sequence ID" value="TWU23470.1"/>
    <property type="molecule type" value="Genomic_DNA"/>
</dbReference>
<keyword evidence="1" id="KW-0732">Signal</keyword>
<evidence type="ECO:0000313" key="2">
    <source>
        <dbReference type="EMBL" id="TWU23470.1"/>
    </source>
</evidence>
<gene>
    <name evidence="2" type="ORF">Pla52o_30060</name>
</gene>
<feature type="chain" id="PRO_5023076657" evidence="1">
    <location>
        <begin position="19"/>
        <end position="85"/>
    </location>
</feature>
<evidence type="ECO:0000313" key="3">
    <source>
        <dbReference type="Proteomes" id="UP000316304"/>
    </source>
</evidence>
<accession>A0A5C6CFR4</accession>
<dbReference type="Proteomes" id="UP000316304">
    <property type="component" value="Unassembled WGS sequence"/>
</dbReference>
<evidence type="ECO:0000256" key="1">
    <source>
        <dbReference type="SAM" id="SignalP"/>
    </source>
</evidence>
<organism evidence="2 3">
    <name type="scientific">Novipirellula galeiformis</name>
    <dbReference type="NCBI Taxonomy" id="2528004"/>
    <lineage>
        <taxon>Bacteria</taxon>
        <taxon>Pseudomonadati</taxon>
        <taxon>Planctomycetota</taxon>
        <taxon>Planctomycetia</taxon>
        <taxon>Pirellulales</taxon>
        <taxon>Pirellulaceae</taxon>
        <taxon>Novipirellula</taxon>
    </lineage>
</organism>
<comment type="caution">
    <text evidence="2">The sequence shown here is derived from an EMBL/GenBank/DDBJ whole genome shotgun (WGS) entry which is preliminary data.</text>
</comment>
<feature type="signal peptide" evidence="1">
    <location>
        <begin position="1"/>
        <end position="18"/>
    </location>
</feature>
<dbReference type="OrthoDB" id="9983311at2"/>
<dbReference type="RefSeq" id="WP_146595169.1">
    <property type="nucleotide sequence ID" value="NZ_SJPT01000004.1"/>
</dbReference>
<sequence length="85" mass="9296" precursor="true">MKLTVLCSLLGLSALANAGESVSRTTTQPNVSPLFDRCVEIANQPLFDFPISREVGVSINYGWVPPKPTDTRVYSFLIAMEAGHR</sequence>